<dbReference type="Pfam" id="PF07610">
    <property type="entry name" value="DUF1573"/>
    <property type="match status" value="1"/>
</dbReference>
<sequence>MKDFFNTIKPVLFLVVLPTIVILGVILVTQSSSQKISATTVNDNGFLSNSTVKIDQTSFNFGTISQKDGLVNAFYEVTNTGNEDILLKELYTSCGCTKAQLLYADGSVSGLYTMKGMAGAQDFTVGKNLKPGETVKIKATFDPNAHGPQGIGYIKRNIMLGTNMKSNSLIQVSFEAEVTK</sequence>
<evidence type="ECO:0000313" key="1">
    <source>
        <dbReference type="EMBL" id="OGC51866.1"/>
    </source>
</evidence>
<dbReference type="STRING" id="1802610.A2W32_00170"/>
<dbReference type="Proteomes" id="UP000177371">
    <property type="component" value="Unassembled WGS sequence"/>
</dbReference>
<evidence type="ECO:0000313" key="2">
    <source>
        <dbReference type="Proteomes" id="UP000177371"/>
    </source>
</evidence>
<gene>
    <name evidence="1" type="ORF">A2W32_00170</name>
</gene>
<protein>
    <recommendedName>
        <fullName evidence="3">DUF1573 domain-containing protein</fullName>
    </recommendedName>
</protein>
<dbReference type="AlphaFoldDB" id="A0A1F4V3X1"/>
<comment type="caution">
    <text evidence="1">The sequence shown here is derived from an EMBL/GenBank/DDBJ whole genome shotgun (WGS) entry which is preliminary data.</text>
</comment>
<dbReference type="Gene3D" id="2.60.40.10">
    <property type="entry name" value="Immunoglobulins"/>
    <property type="match status" value="1"/>
</dbReference>
<proteinExistence type="predicted"/>
<dbReference type="PANTHER" id="PTHR37833">
    <property type="entry name" value="LIPOPROTEIN-RELATED"/>
    <property type="match status" value="1"/>
</dbReference>
<dbReference type="EMBL" id="MEUT01000010">
    <property type="protein sequence ID" value="OGC51866.1"/>
    <property type="molecule type" value="Genomic_DNA"/>
</dbReference>
<dbReference type="PANTHER" id="PTHR37833:SF1">
    <property type="entry name" value="SIGNAL PEPTIDE PROTEIN"/>
    <property type="match status" value="1"/>
</dbReference>
<name>A0A1F4V3X1_UNCKA</name>
<dbReference type="InterPro" id="IPR013783">
    <property type="entry name" value="Ig-like_fold"/>
</dbReference>
<reference evidence="1 2" key="1">
    <citation type="journal article" date="2016" name="Nat. Commun.">
        <title>Thousands of microbial genomes shed light on interconnected biogeochemical processes in an aquifer system.</title>
        <authorList>
            <person name="Anantharaman K."/>
            <person name="Brown C.T."/>
            <person name="Hug L.A."/>
            <person name="Sharon I."/>
            <person name="Castelle C.J."/>
            <person name="Probst A.J."/>
            <person name="Thomas B.C."/>
            <person name="Singh A."/>
            <person name="Wilkins M.J."/>
            <person name="Karaoz U."/>
            <person name="Brodie E.L."/>
            <person name="Williams K.H."/>
            <person name="Hubbard S.S."/>
            <person name="Banfield J.F."/>
        </authorList>
    </citation>
    <scope>NUCLEOTIDE SEQUENCE [LARGE SCALE GENOMIC DNA]</scope>
</reference>
<accession>A0A1F4V3X1</accession>
<dbReference type="InterPro" id="IPR011467">
    <property type="entry name" value="DUF1573"/>
</dbReference>
<evidence type="ECO:0008006" key="3">
    <source>
        <dbReference type="Google" id="ProtNLM"/>
    </source>
</evidence>
<organism evidence="1 2">
    <name type="scientific">candidate division WWE3 bacterium RBG_16_37_10</name>
    <dbReference type="NCBI Taxonomy" id="1802610"/>
    <lineage>
        <taxon>Bacteria</taxon>
        <taxon>Katanobacteria</taxon>
    </lineage>
</organism>